<dbReference type="EMBL" id="AEJM01000023">
    <property type="protein sequence ID" value="EGY33715.1"/>
    <property type="molecule type" value="Genomic_DNA"/>
</dbReference>
<gene>
    <name evidence="1" type="ORF">SC1083_1282</name>
</gene>
<reference evidence="1 2" key="1">
    <citation type="submission" date="2010-10" db="EMBL/GenBank/DDBJ databases">
        <authorList>
            <person name="Chen C."/>
            <person name="Kittichotirat W."/>
            <person name="Asikainen S."/>
            <person name="Bumgarner R."/>
        </authorList>
    </citation>
    <scope>NUCLEOTIDE SEQUENCE [LARGE SCALE GENOMIC DNA]</scope>
    <source>
        <strain evidence="1 2">SC1083</strain>
    </source>
</reference>
<sequence length="42" mass="4970">MRFVIGICRSLALKLRRIIPHFAVKVRLFLAMFFDEQYGISI</sequence>
<evidence type="ECO:0000313" key="1">
    <source>
        <dbReference type="EMBL" id="EGY33715.1"/>
    </source>
</evidence>
<protein>
    <submittedName>
        <fullName evidence="1">Uncharacterized protein</fullName>
    </submittedName>
</protein>
<dbReference type="AlphaFoldDB" id="G4A8X6"/>
<accession>G4A8X6</accession>
<dbReference type="Proteomes" id="UP000005508">
    <property type="component" value="Unassembled WGS sequence"/>
</dbReference>
<name>G4A8X6_AGGAC</name>
<comment type="caution">
    <text evidence="1">The sequence shown here is derived from an EMBL/GenBank/DDBJ whole genome shotgun (WGS) entry which is preliminary data.</text>
</comment>
<organism evidence="1 2">
    <name type="scientific">Aggregatibacter actinomycetemcomitans serotype e str. SC1083</name>
    <dbReference type="NCBI Taxonomy" id="907488"/>
    <lineage>
        <taxon>Bacteria</taxon>
        <taxon>Pseudomonadati</taxon>
        <taxon>Pseudomonadota</taxon>
        <taxon>Gammaproteobacteria</taxon>
        <taxon>Pasteurellales</taxon>
        <taxon>Pasteurellaceae</taxon>
        <taxon>Aggregatibacter</taxon>
    </lineage>
</organism>
<dbReference type="PATRIC" id="fig|907488.3.peg.1252"/>
<evidence type="ECO:0000313" key="2">
    <source>
        <dbReference type="Proteomes" id="UP000005508"/>
    </source>
</evidence>
<proteinExistence type="predicted"/>